<keyword evidence="4" id="KW-0788">Thiol protease</keyword>
<evidence type="ECO:0000256" key="3">
    <source>
        <dbReference type="ARBA" id="ARBA00022801"/>
    </source>
</evidence>
<keyword evidence="3" id="KW-0378">Hydrolase</keyword>
<dbReference type="Pfam" id="PF00877">
    <property type="entry name" value="NLPC_P60"/>
    <property type="match status" value="1"/>
</dbReference>
<reference evidence="6 7" key="1">
    <citation type="journal article" date="2014" name="Int. J. Syst. Evol. Microbiol.">
        <title>Complete genome sequence of Corynebacterium casei LMG S-19264T (=DSM 44701T), isolated from a smear-ripened cheese.</title>
        <authorList>
            <consortium name="US DOE Joint Genome Institute (JGI-PGF)"/>
            <person name="Walter F."/>
            <person name="Albersmeier A."/>
            <person name="Kalinowski J."/>
            <person name="Ruckert C."/>
        </authorList>
    </citation>
    <scope>NUCLEOTIDE SEQUENCE [LARGE SCALE GENOMIC DNA]</scope>
    <source>
        <strain evidence="6 7">CGMCC 1.9161</strain>
    </source>
</reference>
<evidence type="ECO:0000256" key="4">
    <source>
        <dbReference type="ARBA" id="ARBA00022807"/>
    </source>
</evidence>
<name>A0A917V210_9HYPH</name>
<accession>A0A917V210</accession>
<dbReference type="Gene3D" id="2.30.30.40">
    <property type="entry name" value="SH3 Domains"/>
    <property type="match status" value="1"/>
</dbReference>
<dbReference type="InterPro" id="IPR000064">
    <property type="entry name" value="NLP_P60_dom"/>
</dbReference>
<proteinExistence type="inferred from homology"/>
<dbReference type="GO" id="GO:0008234">
    <property type="term" value="F:cysteine-type peptidase activity"/>
    <property type="evidence" value="ECO:0007669"/>
    <property type="project" value="UniProtKB-KW"/>
</dbReference>
<dbReference type="Gene3D" id="3.90.1720.10">
    <property type="entry name" value="endopeptidase domain like (from Nostoc punctiforme)"/>
    <property type="match status" value="1"/>
</dbReference>
<dbReference type="EMBL" id="BMMF01000001">
    <property type="protein sequence ID" value="GGK19993.1"/>
    <property type="molecule type" value="Genomic_DNA"/>
</dbReference>
<dbReference type="PANTHER" id="PTHR47359">
    <property type="entry name" value="PEPTIDOGLYCAN DL-ENDOPEPTIDASE CWLO"/>
    <property type="match status" value="1"/>
</dbReference>
<keyword evidence="7" id="KW-1185">Reference proteome</keyword>
<feature type="domain" description="NlpC/P60" evidence="5">
    <location>
        <begin position="158"/>
        <end position="282"/>
    </location>
</feature>
<dbReference type="SUPFAM" id="SSF54001">
    <property type="entry name" value="Cysteine proteinases"/>
    <property type="match status" value="1"/>
</dbReference>
<comment type="caution">
    <text evidence="6">The sequence shown here is derived from an EMBL/GenBank/DDBJ whole genome shotgun (WGS) entry which is preliminary data.</text>
</comment>
<dbReference type="RefSeq" id="WP_188908824.1">
    <property type="nucleotide sequence ID" value="NZ_BMMF01000001.1"/>
</dbReference>
<gene>
    <name evidence="6" type="ORF">GCM10011322_03330</name>
</gene>
<dbReference type="PANTHER" id="PTHR47359:SF3">
    <property type="entry name" value="NLP_P60 DOMAIN-CONTAINING PROTEIN-RELATED"/>
    <property type="match status" value="1"/>
</dbReference>
<organism evidence="6 7">
    <name type="scientific">Salinarimonas ramus</name>
    <dbReference type="NCBI Taxonomy" id="690164"/>
    <lineage>
        <taxon>Bacteria</taxon>
        <taxon>Pseudomonadati</taxon>
        <taxon>Pseudomonadota</taxon>
        <taxon>Alphaproteobacteria</taxon>
        <taxon>Hyphomicrobiales</taxon>
        <taxon>Salinarimonadaceae</taxon>
        <taxon>Salinarimonas</taxon>
    </lineage>
</organism>
<dbReference type="GO" id="GO:0006508">
    <property type="term" value="P:proteolysis"/>
    <property type="evidence" value="ECO:0007669"/>
    <property type="project" value="UniProtKB-KW"/>
</dbReference>
<evidence type="ECO:0000259" key="5">
    <source>
        <dbReference type="PROSITE" id="PS51935"/>
    </source>
</evidence>
<dbReference type="InterPro" id="IPR038765">
    <property type="entry name" value="Papain-like_cys_pep_sf"/>
</dbReference>
<evidence type="ECO:0000256" key="1">
    <source>
        <dbReference type="ARBA" id="ARBA00007074"/>
    </source>
</evidence>
<evidence type="ECO:0000256" key="2">
    <source>
        <dbReference type="ARBA" id="ARBA00022670"/>
    </source>
</evidence>
<evidence type="ECO:0000313" key="7">
    <source>
        <dbReference type="Proteomes" id="UP000600449"/>
    </source>
</evidence>
<sequence length="282" mass="30231">MTPDRRLTLARPDLADAALEGVVAAARYVVPARRRVRAPLVDLRPEPRLDAGIDTQALMGEAVDVLDVDEEGFAFARLVRDGYVGYLSADALGEAEPAPTHRVAAIRTFLYPGPSMKLPIAGWLSMGAAIPIEETRGDFGHAPGAGWLYLPHLAQQDAAPEPDFVAVAERFLHTPYLWGGISSLGLDCSGLVRTALHGAGRACPRDTDMQERALGEALPEGAALARGDLVFWKGHVGIMRDGETLLHANGHHMAVASEPLADARSRILEKSFGPVTSIRRLA</sequence>
<evidence type="ECO:0000313" key="6">
    <source>
        <dbReference type="EMBL" id="GGK19993.1"/>
    </source>
</evidence>
<dbReference type="Proteomes" id="UP000600449">
    <property type="component" value="Unassembled WGS sequence"/>
</dbReference>
<dbReference type="AlphaFoldDB" id="A0A917V210"/>
<dbReference type="PROSITE" id="PS51935">
    <property type="entry name" value="NLPC_P60"/>
    <property type="match status" value="1"/>
</dbReference>
<dbReference type="InterPro" id="IPR051794">
    <property type="entry name" value="PG_Endopeptidase_C40"/>
</dbReference>
<comment type="similarity">
    <text evidence="1">Belongs to the peptidase C40 family.</text>
</comment>
<keyword evidence="2" id="KW-0645">Protease</keyword>
<dbReference type="InterPro" id="IPR041382">
    <property type="entry name" value="SH3_16"/>
</dbReference>
<dbReference type="Pfam" id="PF18348">
    <property type="entry name" value="SH3_16"/>
    <property type="match status" value="1"/>
</dbReference>
<protein>
    <submittedName>
        <fullName evidence="6">Peptidase P60</fullName>
    </submittedName>
</protein>